<keyword evidence="6" id="KW-0808">Transferase</keyword>
<evidence type="ECO:0000256" key="8">
    <source>
        <dbReference type="ARBA" id="ARBA00022741"/>
    </source>
</evidence>
<accession>A0A837G6F1</accession>
<dbReference type="AlphaFoldDB" id="A0A837G6F1"/>
<dbReference type="PANTHER" id="PTHR45528:SF1">
    <property type="entry name" value="SENSOR HISTIDINE KINASE CPXA"/>
    <property type="match status" value="1"/>
</dbReference>
<evidence type="ECO:0000256" key="13">
    <source>
        <dbReference type="ARBA" id="ARBA00023136"/>
    </source>
</evidence>
<keyword evidence="12" id="KW-0902">Two-component regulatory system</keyword>
<dbReference type="Gene3D" id="3.30.565.10">
    <property type="entry name" value="Histidine kinase-like ATPase, C-terminal domain"/>
    <property type="match status" value="1"/>
</dbReference>
<keyword evidence="10" id="KW-0067">ATP-binding</keyword>
<dbReference type="PANTHER" id="PTHR45528">
    <property type="entry name" value="SENSOR HISTIDINE KINASE CPXA"/>
    <property type="match status" value="1"/>
</dbReference>
<evidence type="ECO:0000256" key="4">
    <source>
        <dbReference type="ARBA" id="ARBA00022475"/>
    </source>
</evidence>
<keyword evidence="7" id="KW-0812">Transmembrane</keyword>
<dbReference type="PROSITE" id="PS50109">
    <property type="entry name" value="HIS_KIN"/>
    <property type="match status" value="1"/>
</dbReference>
<gene>
    <name evidence="14" type="ORF">TW71_15820</name>
</gene>
<evidence type="ECO:0000256" key="9">
    <source>
        <dbReference type="ARBA" id="ARBA00022777"/>
    </source>
</evidence>
<name>A0A837G6F1_9VIBR</name>
<dbReference type="GO" id="GO:0005886">
    <property type="term" value="C:plasma membrane"/>
    <property type="evidence" value="ECO:0007669"/>
    <property type="project" value="UniProtKB-SubCell"/>
</dbReference>
<keyword evidence="5" id="KW-0597">Phosphoprotein</keyword>
<evidence type="ECO:0000256" key="6">
    <source>
        <dbReference type="ARBA" id="ARBA00022679"/>
    </source>
</evidence>
<dbReference type="Gene3D" id="1.10.287.130">
    <property type="match status" value="1"/>
</dbReference>
<keyword evidence="11" id="KW-1133">Transmembrane helix</keyword>
<evidence type="ECO:0000256" key="5">
    <source>
        <dbReference type="ARBA" id="ARBA00022553"/>
    </source>
</evidence>
<comment type="subcellular location">
    <subcellularLocation>
        <location evidence="2">Cell membrane</location>
        <topology evidence="2">Multi-pass membrane protein</topology>
    </subcellularLocation>
</comment>
<keyword evidence="9 14" id="KW-0418">Kinase</keyword>
<dbReference type="EC" id="2.7.13.3" evidence="3"/>
<dbReference type="RefSeq" id="WP_045986530.1">
    <property type="nucleotide sequence ID" value="NZ_CP063052.1"/>
</dbReference>
<dbReference type="CDD" id="cd00082">
    <property type="entry name" value="HisKA"/>
    <property type="match status" value="1"/>
</dbReference>
<dbReference type="InterPro" id="IPR036890">
    <property type="entry name" value="HATPase_C_sf"/>
</dbReference>
<keyword evidence="13" id="KW-0472">Membrane</keyword>
<protein>
    <recommendedName>
        <fullName evidence="3">histidine kinase</fullName>
        <ecNumber evidence="3">2.7.13.3</ecNumber>
    </recommendedName>
</protein>
<organism evidence="14">
    <name type="scientific">Vibrio coralliilyticus</name>
    <dbReference type="NCBI Taxonomy" id="190893"/>
    <lineage>
        <taxon>Bacteria</taxon>
        <taxon>Pseudomonadati</taxon>
        <taxon>Pseudomonadota</taxon>
        <taxon>Gammaproteobacteria</taxon>
        <taxon>Vibrionales</taxon>
        <taxon>Vibrionaceae</taxon>
        <taxon>Vibrio</taxon>
    </lineage>
</organism>
<dbReference type="InterPro" id="IPR050398">
    <property type="entry name" value="HssS/ArlS-like"/>
</dbReference>
<evidence type="ECO:0000256" key="12">
    <source>
        <dbReference type="ARBA" id="ARBA00023012"/>
    </source>
</evidence>
<comment type="caution">
    <text evidence="14">The sequence shown here is derived from an EMBL/GenBank/DDBJ whole genome shotgun (WGS) entry which is preliminary data.</text>
</comment>
<sequence length="431" mass="49332">MTRVSIKRDIYLYLFGIVISLTAIYGLMINQSYQTGLYESAKYGFLYELKAAESEYLKTGQLPQSQSSTLQVYLDFNQVPQKFLTAFDWNSFENDAIYERYIPATDAASGEYLYAAYHHIPSIDATLYVVSQYDESIYLELFELNPPESVSQFNSAFIMIGGLLLLVFLIIRLLIYRLTKPILVLSQWSETLDLNQTEKLKRFRYREVDLLANQLVESVRNERDAIDREEFFLRAASHELRTPVSIMSASGEMLGRLSDSMPRGGQRAVARIQRSVATMQTLITTLLWMSRNTQTELEASRVNFNHLASEIIESHRYLIESKDIIVELDASSDSLQTQVPLALIQIVLTNLVRNAFQHSADGIVHIELSEEHITISNPVELSDSQQSTETSFGIGLVLIEKVCRNQGWHFIHQQKDDTYLAKVDLQKEYES</sequence>
<dbReference type="Pfam" id="PF00512">
    <property type="entry name" value="HisKA"/>
    <property type="match status" value="1"/>
</dbReference>
<dbReference type="InterPro" id="IPR003661">
    <property type="entry name" value="HisK_dim/P_dom"/>
</dbReference>
<keyword evidence="8" id="KW-0547">Nucleotide-binding</keyword>
<evidence type="ECO:0000256" key="11">
    <source>
        <dbReference type="ARBA" id="ARBA00022989"/>
    </source>
</evidence>
<keyword evidence="4" id="KW-1003">Cell membrane</keyword>
<evidence type="ECO:0000256" key="10">
    <source>
        <dbReference type="ARBA" id="ARBA00022840"/>
    </source>
</evidence>
<evidence type="ECO:0000256" key="1">
    <source>
        <dbReference type="ARBA" id="ARBA00000085"/>
    </source>
</evidence>
<comment type="catalytic activity">
    <reaction evidence="1">
        <text>ATP + protein L-histidine = ADP + protein N-phospho-L-histidine.</text>
        <dbReference type="EC" id="2.7.13.3"/>
    </reaction>
</comment>
<proteinExistence type="predicted"/>
<dbReference type="GO" id="GO:0005524">
    <property type="term" value="F:ATP binding"/>
    <property type="evidence" value="ECO:0007669"/>
    <property type="project" value="UniProtKB-KW"/>
</dbReference>
<evidence type="ECO:0000256" key="3">
    <source>
        <dbReference type="ARBA" id="ARBA00012438"/>
    </source>
</evidence>
<dbReference type="SUPFAM" id="SSF47384">
    <property type="entry name" value="Homodimeric domain of signal transducing histidine kinase"/>
    <property type="match status" value="1"/>
</dbReference>
<dbReference type="GO" id="GO:0000155">
    <property type="term" value="F:phosphorelay sensor kinase activity"/>
    <property type="evidence" value="ECO:0007669"/>
    <property type="project" value="InterPro"/>
</dbReference>
<dbReference type="SMART" id="SM00388">
    <property type="entry name" value="HisKA"/>
    <property type="match status" value="1"/>
</dbReference>
<dbReference type="InterPro" id="IPR036097">
    <property type="entry name" value="HisK_dim/P_sf"/>
</dbReference>
<evidence type="ECO:0000313" key="14">
    <source>
        <dbReference type="EMBL" id="KJY71473.1"/>
    </source>
</evidence>
<reference evidence="14" key="1">
    <citation type="journal article" date="2015" name="BMC Genomics">
        <title>Genome mining reveals unlocked bioactive potential of marine Gram-negative bacteria.</title>
        <authorList>
            <person name="Machado H."/>
            <person name="Sonnenschein E.C."/>
            <person name="Melchiorsen J."/>
            <person name="Gram L."/>
        </authorList>
    </citation>
    <scope>NUCLEOTIDE SEQUENCE</scope>
    <source>
        <strain evidence="14">S2052</strain>
    </source>
</reference>
<dbReference type="EMBL" id="JXXR01000016">
    <property type="protein sequence ID" value="KJY71473.1"/>
    <property type="molecule type" value="Genomic_DNA"/>
</dbReference>
<dbReference type="InterPro" id="IPR005467">
    <property type="entry name" value="His_kinase_dom"/>
</dbReference>
<evidence type="ECO:0000256" key="2">
    <source>
        <dbReference type="ARBA" id="ARBA00004651"/>
    </source>
</evidence>
<evidence type="ECO:0000256" key="7">
    <source>
        <dbReference type="ARBA" id="ARBA00022692"/>
    </source>
</evidence>
<dbReference type="SUPFAM" id="SSF55874">
    <property type="entry name" value="ATPase domain of HSP90 chaperone/DNA topoisomerase II/histidine kinase"/>
    <property type="match status" value="1"/>
</dbReference>